<dbReference type="Proteomes" id="UP000530660">
    <property type="component" value="Unassembled WGS sequence"/>
</dbReference>
<reference evidence="1 2" key="1">
    <citation type="journal article" date="2020" name="J. Phycol.">
        <title>Comparative genome analysis reveals Cyanidiococcus gen. nov., a new extremophilic red algal genus sister to Cyanidioschyzon (Cyanidioschyzonaceae, Rhodophyta).</title>
        <authorList>
            <person name="Liu S.-L."/>
            <person name="Chiang Y.-R."/>
            <person name="Yoon H.S."/>
            <person name="Fu H.-Y."/>
        </authorList>
    </citation>
    <scope>NUCLEOTIDE SEQUENCE [LARGE SCALE GENOMIC DNA]</scope>
    <source>
        <strain evidence="1 2">THAL066</strain>
    </source>
</reference>
<keyword evidence="2" id="KW-1185">Reference proteome</keyword>
<accession>A0A7J7IE22</accession>
<dbReference type="EMBL" id="VWRR01000019">
    <property type="protein sequence ID" value="KAF6000581.1"/>
    <property type="molecule type" value="Genomic_DNA"/>
</dbReference>
<name>A0A7J7IE22_9RHOD</name>
<evidence type="ECO:0000313" key="1">
    <source>
        <dbReference type="EMBL" id="KAF6000581.1"/>
    </source>
</evidence>
<dbReference type="AlphaFoldDB" id="A0A7J7IE22"/>
<comment type="caution">
    <text evidence="1">The sequence shown here is derived from an EMBL/GenBank/DDBJ whole genome shotgun (WGS) entry which is preliminary data.</text>
</comment>
<sequence>METAWLSAQATGHSLACLYEWPVLPMRPLWRRERRFQRLIDRPSITTTAMFWLDAMAWPLSEQITGKCSILVLIAVTGVHSGHTALVWASLTLALTGQQSGALETRSDSATRRTTYPTSPWCLERASVLPLWVPLPPPQTMHSEQWDREPLVPTGLRLLSNASLAGSSTLPNVRFLLVHSWSRASSMQWSEPLPTCSLALIDTIRDLDDAAADRESYH</sequence>
<protein>
    <submittedName>
        <fullName evidence="1">Uncharacterized protein</fullName>
    </submittedName>
</protein>
<evidence type="ECO:0000313" key="2">
    <source>
        <dbReference type="Proteomes" id="UP000530660"/>
    </source>
</evidence>
<gene>
    <name evidence="1" type="ORF">F1559_002243</name>
</gene>
<organism evidence="1 2">
    <name type="scientific">Cyanidiococcus yangmingshanensis</name>
    <dbReference type="NCBI Taxonomy" id="2690220"/>
    <lineage>
        <taxon>Eukaryota</taxon>
        <taxon>Rhodophyta</taxon>
        <taxon>Bangiophyceae</taxon>
        <taxon>Cyanidiales</taxon>
        <taxon>Cyanidiaceae</taxon>
        <taxon>Cyanidiococcus</taxon>
    </lineage>
</organism>
<proteinExistence type="predicted"/>